<evidence type="ECO:0000313" key="2">
    <source>
        <dbReference type="Proteomes" id="UP000631034"/>
    </source>
</evidence>
<accession>A0A8J6YPG9</accession>
<protein>
    <submittedName>
        <fullName evidence="1">Uncharacterized protein</fullName>
    </submittedName>
</protein>
<proteinExistence type="predicted"/>
<dbReference type="AlphaFoldDB" id="A0A8J6YPG9"/>
<comment type="caution">
    <text evidence="1">The sequence shown here is derived from an EMBL/GenBank/DDBJ whole genome shotgun (WGS) entry which is preliminary data.</text>
</comment>
<organism evidence="1 2">
    <name type="scientific">Phaeovibrio sulfidiphilus</name>
    <dbReference type="NCBI Taxonomy" id="1220600"/>
    <lineage>
        <taxon>Bacteria</taxon>
        <taxon>Pseudomonadati</taxon>
        <taxon>Pseudomonadota</taxon>
        <taxon>Alphaproteobacteria</taxon>
        <taxon>Rhodospirillales</taxon>
        <taxon>Rhodospirillaceae</taxon>
        <taxon>Phaeovibrio</taxon>
    </lineage>
</organism>
<evidence type="ECO:0000313" key="1">
    <source>
        <dbReference type="EMBL" id="MBE1237211.1"/>
    </source>
</evidence>
<gene>
    <name evidence="1" type="ORF">IHV25_06065</name>
</gene>
<keyword evidence="2" id="KW-1185">Reference proteome</keyword>
<sequence length="123" mass="13400">MADQVLVRMSPTLAAAVRAEAAELSASAWIRRQLADVVHQPDAVHPTPPAKKSRPVLSEAVVEMRRLQGVLGETCGATVQLCKDLRETGHDGVHDEAERVLTALRSGYAQVVDMLHWLREGEA</sequence>
<dbReference type="RefSeq" id="WP_192534226.1">
    <property type="nucleotide sequence ID" value="NZ_JACZHT010000004.1"/>
</dbReference>
<dbReference type="EMBL" id="JACZHT010000004">
    <property type="protein sequence ID" value="MBE1237211.1"/>
    <property type="molecule type" value="Genomic_DNA"/>
</dbReference>
<dbReference type="Proteomes" id="UP000631034">
    <property type="component" value="Unassembled WGS sequence"/>
</dbReference>
<name>A0A8J6YPG9_9PROT</name>
<reference evidence="1" key="1">
    <citation type="submission" date="2020-10" db="EMBL/GenBank/DDBJ databases">
        <title>Genome sequence of the unusual species of purple photosynthetic bacteria, Phaeovibrio sulfidiphilus DSM 23193, type strain.</title>
        <authorList>
            <person name="Kyndt J.A."/>
            <person name="Meyer T.E."/>
        </authorList>
    </citation>
    <scope>NUCLEOTIDE SEQUENCE</scope>
    <source>
        <strain evidence="1">DSM 23193</strain>
    </source>
</reference>